<comment type="subcellular location">
    <subcellularLocation>
        <location evidence="1">Cell envelope</location>
    </subcellularLocation>
</comment>
<dbReference type="InterPro" id="IPR036249">
    <property type="entry name" value="Thioredoxin-like_sf"/>
</dbReference>
<feature type="domain" description="Thioredoxin" evidence="5">
    <location>
        <begin position="1"/>
        <end position="120"/>
    </location>
</feature>
<evidence type="ECO:0000313" key="7">
    <source>
        <dbReference type="Proteomes" id="UP001321520"/>
    </source>
</evidence>
<dbReference type="RefSeq" id="WP_301417492.1">
    <property type="nucleotide sequence ID" value="NZ_CP098023.1"/>
</dbReference>
<accession>A0ABY9EF07</accession>
<dbReference type="EMBL" id="CP098023">
    <property type="protein sequence ID" value="WKD50822.1"/>
    <property type="molecule type" value="Genomic_DNA"/>
</dbReference>
<protein>
    <submittedName>
        <fullName evidence="6">TlpA family protein disulfide reductase</fullName>
    </submittedName>
</protein>
<keyword evidence="2" id="KW-0201">Cytochrome c-type biogenesis</keyword>
<dbReference type="Gene3D" id="3.40.30.10">
    <property type="entry name" value="Glutaredoxin"/>
    <property type="match status" value="1"/>
</dbReference>
<dbReference type="PANTHER" id="PTHR42852:SF6">
    <property type="entry name" value="THIOL:DISULFIDE INTERCHANGE PROTEIN DSBE"/>
    <property type="match status" value="1"/>
</dbReference>
<evidence type="ECO:0000313" key="6">
    <source>
        <dbReference type="EMBL" id="WKD50822.1"/>
    </source>
</evidence>
<dbReference type="CDD" id="cd02966">
    <property type="entry name" value="TlpA_like_family"/>
    <property type="match status" value="1"/>
</dbReference>
<name>A0ABY9EF07_9GAMM</name>
<evidence type="ECO:0000256" key="3">
    <source>
        <dbReference type="ARBA" id="ARBA00023157"/>
    </source>
</evidence>
<dbReference type="PROSITE" id="PS51352">
    <property type="entry name" value="THIOREDOXIN_2"/>
    <property type="match status" value="1"/>
</dbReference>
<reference evidence="6 7" key="1">
    <citation type="submission" date="2022-05" db="EMBL/GenBank/DDBJ databases">
        <title>Microbulbifer sp. nov., isolated from sponge.</title>
        <authorList>
            <person name="Gao L."/>
        </authorList>
    </citation>
    <scope>NUCLEOTIDE SEQUENCE [LARGE SCALE GENOMIC DNA]</scope>
    <source>
        <strain evidence="6 7">MI-G</strain>
    </source>
</reference>
<dbReference type="Proteomes" id="UP001321520">
    <property type="component" value="Chromosome"/>
</dbReference>
<keyword evidence="3" id="KW-1015">Disulfide bond</keyword>
<keyword evidence="7" id="KW-1185">Reference proteome</keyword>
<dbReference type="PANTHER" id="PTHR42852">
    <property type="entry name" value="THIOL:DISULFIDE INTERCHANGE PROTEIN DSBE"/>
    <property type="match status" value="1"/>
</dbReference>
<dbReference type="InterPro" id="IPR000866">
    <property type="entry name" value="AhpC/TSA"/>
</dbReference>
<organism evidence="6 7">
    <name type="scientific">Microbulbifer spongiae</name>
    <dbReference type="NCBI Taxonomy" id="2944933"/>
    <lineage>
        <taxon>Bacteria</taxon>
        <taxon>Pseudomonadati</taxon>
        <taxon>Pseudomonadota</taxon>
        <taxon>Gammaproteobacteria</taxon>
        <taxon>Cellvibrionales</taxon>
        <taxon>Microbulbiferaceae</taxon>
        <taxon>Microbulbifer</taxon>
    </lineage>
</organism>
<gene>
    <name evidence="6" type="ORF">M8T91_05195</name>
</gene>
<evidence type="ECO:0000256" key="2">
    <source>
        <dbReference type="ARBA" id="ARBA00022748"/>
    </source>
</evidence>
<dbReference type="InterPro" id="IPR013766">
    <property type="entry name" value="Thioredoxin_domain"/>
</dbReference>
<proteinExistence type="predicted"/>
<dbReference type="Pfam" id="PF00578">
    <property type="entry name" value="AhpC-TSA"/>
    <property type="match status" value="1"/>
</dbReference>
<dbReference type="SUPFAM" id="SSF52833">
    <property type="entry name" value="Thioredoxin-like"/>
    <property type="match status" value="1"/>
</dbReference>
<evidence type="ECO:0000259" key="5">
    <source>
        <dbReference type="PROSITE" id="PS51352"/>
    </source>
</evidence>
<evidence type="ECO:0000256" key="1">
    <source>
        <dbReference type="ARBA" id="ARBA00004196"/>
    </source>
</evidence>
<keyword evidence="4" id="KW-0676">Redox-active center</keyword>
<evidence type="ECO:0000256" key="4">
    <source>
        <dbReference type="ARBA" id="ARBA00023284"/>
    </source>
</evidence>
<dbReference type="InterPro" id="IPR050553">
    <property type="entry name" value="Thioredoxin_ResA/DsbE_sf"/>
</dbReference>
<sequence>MKTVGGEPIDTEGKILLVNYWALWCKPCREEVPILNQFAQSQENIVVVGVNFDTLPIPVVTGQMAKLGIEFPVLSSEPAGRWGQPRPDVLPTTLIINADGTWKKTLVGPQTAAEFRLALQ</sequence>